<dbReference type="GO" id="GO:0008168">
    <property type="term" value="F:methyltransferase activity"/>
    <property type="evidence" value="ECO:0007669"/>
    <property type="project" value="UniProtKB-KW"/>
</dbReference>
<dbReference type="Proteomes" id="UP000220527">
    <property type="component" value="Unassembled WGS sequence"/>
</dbReference>
<keyword evidence="2" id="KW-1185">Reference proteome</keyword>
<gene>
    <name evidence="1" type="ORF">CJ255_13615</name>
</gene>
<organism evidence="1 2">
    <name type="scientific">Candidatus Viridilinea mediisalina</name>
    <dbReference type="NCBI Taxonomy" id="2024553"/>
    <lineage>
        <taxon>Bacteria</taxon>
        <taxon>Bacillati</taxon>
        <taxon>Chloroflexota</taxon>
        <taxon>Chloroflexia</taxon>
        <taxon>Chloroflexales</taxon>
        <taxon>Chloroflexineae</taxon>
        <taxon>Oscillochloridaceae</taxon>
        <taxon>Candidatus Viridilinea</taxon>
    </lineage>
</organism>
<dbReference type="AlphaFoldDB" id="A0A2A6RHB7"/>
<dbReference type="EMBL" id="NQWI01000064">
    <property type="protein sequence ID" value="PDW02514.1"/>
    <property type="molecule type" value="Genomic_DNA"/>
</dbReference>
<keyword evidence="1" id="KW-0489">Methyltransferase</keyword>
<accession>A0A2A6RHB7</accession>
<dbReference type="RefSeq" id="WP_097644654.1">
    <property type="nucleotide sequence ID" value="NZ_NQWI01000064.1"/>
</dbReference>
<proteinExistence type="predicted"/>
<comment type="caution">
    <text evidence="1">The sequence shown here is derived from an EMBL/GenBank/DDBJ whole genome shotgun (WGS) entry which is preliminary data.</text>
</comment>
<dbReference type="GO" id="GO:0032259">
    <property type="term" value="P:methylation"/>
    <property type="evidence" value="ECO:0007669"/>
    <property type="project" value="UniProtKB-KW"/>
</dbReference>
<evidence type="ECO:0000313" key="2">
    <source>
        <dbReference type="Proteomes" id="UP000220527"/>
    </source>
</evidence>
<keyword evidence="1" id="KW-0808">Transferase</keyword>
<name>A0A2A6RHB7_9CHLR</name>
<reference evidence="2" key="1">
    <citation type="submission" date="2017-08" db="EMBL/GenBank/DDBJ databases">
        <authorList>
            <person name="Grouzdev D.S."/>
            <person name="Gaisin V.A."/>
            <person name="Rysina M.S."/>
            <person name="Gorlenko V.M."/>
        </authorList>
    </citation>
    <scope>NUCLEOTIDE SEQUENCE [LARGE SCALE GENOMIC DNA]</scope>
    <source>
        <strain evidence="2">Kir15-3F</strain>
    </source>
</reference>
<sequence length="137" mass="15850">MQTDFYDAHQRHWDDAERLFGASRWANADHLYGITAECGLKRLMLAFGMQTGVHGVPQEQHDRKHIEQIWVRYETYRSGHVAGFRYGLPPNNPFDDWNASQRYAHQSEFEQARVTPHRTGADVVRTLVKKAALEGLL</sequence>
<evidence type="ECO:0000313" key="1">
    <source>
        <dbReference type="EMBL" id="PDW02514.1"/>
    </source>
</evidence>
<dbReference type="OrthoDB" id="1550843at2"/>
<protein>
    <submittedName>
        <fullName evidence="1">SAM-dependent methyltransferase</fullName>
    </submittedName>
</protein>